<evidence type="ECO:0000256" key="1">
    <source>
        <dbReference type="SAM" id="Coils"/>
    </source>
</evidence>
<feature type="coiled-coil region" evidence="1">
    <location>
        <begin position="9"/>
        <end position="57"/>
    </location>
</feature>
<proteinExistence type="predicted"/>
<sequence length="182" mass="21268">MVRVVNVAVSNLNRSIRNVELKTDKIKQEIIQMQTVIENIQHQMDSEKYQKDALSNEVDKCYIELNHLRIESDHKLASVWQLRADLSEATKFVAESCDARTLLIKATDIDLAHTLNSHNQQHSENVLLNRKKIEKYLERREKAITKRKNLLEKPEKDSEFIRIKEALSYSEQMVANVKNQEV</sequence>
<keyword evidence="1" id="KW-0175">Coiled coil</keyword>
<organism evidence="2 3">
    <name type="scientific">Manduca sexta</name>
    <name type="common">Tobacco hawkmoth</name>
    <name type="synonym">Tobacco hornworm</name>
    <dbReference type="NCBI Taxonomy" id="7130"/>
    <lineage>
        <taxon>Eukaryota</taxon>
        <taxon>Metazoa</taxon>
        <taxon>Ecdysozoa</taxon>
        <taxon>Arthropoda</taxon>
        <taxon>Hexapoda</taxon>
        <taxon>Insecta</taxon>
        <taxon>Pterygota</taxon>
        <taxon>Neoptera</taxon>
        <taxon>Endopterygota</taxon>
        <taxon>Lepidoptera</taxon>
        <taxon>Glossata</taxon>
        <taxon>Ditrysia</taxon>
        <taxon>Bombycoidea</taxon>
        <taxon>Sphingidae</taxon>
        <taxon>Sphinginae</taxon>
        <taxon>Sphingini</taxon>
        <taxon>Manduca</taxon>
    </lineage>
</organism>
<evidence type="ECO:0000313" key="2">
    <source>
        <dbReference type="EMBL" id="KAG6447070.1"/>
    </source>
</evidence>
<dbReference type="AlphaFoldDB" id="A0A921YXZ5"/>
<gene>
    <name evidence="2" type="ORF">O3G_MSEX004752</name>
</gene>
<dbReference type="Proteomes" id="UP000791440">
    <property type="component" value="Unassembled WGS sequence"/>
</dbReference>
<dbReference type="OrthoDB" id="5783753at2759"/>
<comment type="caution">
    <text evidence="2">The sequence shown here is derived from an EMBL/GenBank/DDBJ whole genome shotgun (WGS) entry which is preliminary data.</text>
</comment>
<dbReference type="EMBL" id="JH668341">
    <property type="protein sequence ID" value="KAG6447070.1"/>
    <property type="molecule type" value="Genomic_DNA"/>
</dbReference>
<evidence type="ECO:0000313" key="3">
    <source>
        <dbReference type="Proteomes" id="UP000791440"/>
    </source>
</evidence>
<reference evidence="2" key="1">
    <citation type="journal article" date="2016" name="Insect Biochem. Mol. Biol.">
        <title>Multifaceted biological insights from a draft genome sequence of the tobacco hornworm moth, Manduca sexta.</title>
        <authorList>
            <person name="Kanost M.R."/>
            <person name="Arrese E.L."/>
            <person name="Cao X."/>
            <person name="Chen Y.R."/>
            <person name="Chellapilla S."/>
            <person name="Goldsmith M.R."/>
            <person name="Grosse-Wilde E."/>
            <person name="Heckel D.G."/>
            <person name="Herndon N."/>
            <person name="Jiang H."/>
            <person name="Papanicolaou A."/>
            <person name="Qu J."/>
            <person name="Soulages J.L."/>
            <person name="Vogel H."/>
            <person name="Walters J."/>
            <person name="Waterhouse R.M."/>
            <person name="Ahn S.J."/>
            <person name="Almeida F.C."/>
            <person name="An C."/>
            <person name="Aqrawi P."/>
            <person name="Bretschneider A."/>
            <person name="Bryant W.B."/>
            <person name="Bucks S."/>
            <person name="Chao H."/>
            <person name="Chevignon G."/>
            <person name="Christen J.M."/>
            <person name="Clarke D.F."/>
            <person name="Dittmer N.T."/>
            <person name="Ferguson L.C.F."/>
            <person name="Garavelou S."/>
            <person name="Gordon K.H.J."/>
            <person name="Gunaratna R.T."/>
            <person name="Han Y."/>
            <person name="Hauser F."/>
            <person name="He Y."/>
            <person name="Heidel-Fischer H."/>
            <person name="Hirsh A."/>
            <person name="Hu Y."/>
            <person name="Jiang H."/>
            <person name="Kalra D."/>
            <person name="Klinner C."/>
            <person name="Konig C."/>
            <person name="Kovar C."/>
            <person name="Kroll A.R."/>
            <person name="Kuwar S.S."/>
            <person name="Lee S.L."/>
            <person name="Lehman R."/>
            <person name="Li K."/>
            <person name="Li Z."/>
            <person name="Liang H."/>
            <person name="Lovelace S."/>
            <person name="Lu Z."/>
            <person name="Mansfield J.H."/>
            <person name="McCulloch K.J."/>
            <person name="Mathew T."/>
            <person name="Morton B."/>
            <person name="Muzny D.M."/>
            <person name="Neunemann D."/>
            <person name="Ongeri F."/>
            <person name="Pauchet Y."/>
            <person name="Pu L.L."/>
            <person name="Pyrousis I."/>
            <person name="Rao X.J."/>
            <person name="Redding A."/>
            <person name="Roesel C."/>
            <person name="Sanchez-Gracia A."/>
            <person name="Schaack S."/>
            <person name="Shukla A."/>
            <person name="Tetreau G."/>
            <person name="Wang Y."/>
            <person name="Xiong G.H."/>
            <person name="Traut W."/>
            <person name="Walsh T.K."/>
            <person name="Worley K.C."/>
            <person name="Wu D."/>
            <person name="Wu W."/>
            <person name="Wu Y.Q."/>
            <person name="Zhang X."/>
            <person name="Zou Z."/>
            <person name="Zucker H."/>
            <person name="Briscoe A.D."/>
            <person name="Burmester T."/>
            <person name="Clem R.J."/>
            <person name="Feyereisen R."/>
            <person name="Grimmelikhuijzen C.J.P."/>
            <person name="Hamodrakas S.J."/>
            <person name="Hansson B.S."/>
            <person name="Huguet E."/>
            <person name="Jermiin L.S."/>
            <person name="Lan Q."/>
            <person name="Lehman H.K."/>
            <person name="Lorenzen M."/>
            <person name="Merzendorfer H."/>
            <person name="Michalopoulos I."/>
            <person name="Morton D.B."/>
            <person name="Muthukrishnan S."/>
            <person name="Oakeshott J.G."/>
            <person name="Palmer W."/>
            <person name="Park Y."/>
            <person name="Passarelli A.L."/>
            <person name="Rozas J."/>
            <person name="Schwartz L.M."/>
            <person name="Smith W."/>
            <person name="Southgate A."/>
            <person name="Vilcinskas A."/>
            <person name="Vogt R."/>
            <person name="Wang P."/>
            <person name="Werren J."/>
            <person name="Yu X.Q."/>
            <person name="Zhou J.J."/>
            <person name="Brown S.J."/>
            <person name="Scherer S.E."/>
            <person name="Richards S."/>
            <person name="Blissard G.W."/>
        </authorList>
    </citation>
    <scope>NUCLEOTIDE SEQUENCE</scope>
</reference>
<keyword evidence="3" id="KW-1185">Reference proteome</keyword>
<accession>A0A921YXZ5</accession>
<reference evidence="2" key="2">
    <citation type="submission" date="2020-12" db="EMBL/GenBank/DDBJ databases">
        <authorList>
            <person name="Kanost M."/>
        </authorList>
    </citation>
    <scope>NUCLEOTIDE SEQUENCE</scope>
</reference>
<protein>
    <submittedName>
        <fullName evidence="2">Uncharacterized protein</fullName>
    </submittedName>
</protein>
<name>A0A921YXZ5_MANSE</name>